<name>A0A7J8M8S5_9ROSI</name>
<sequence length="48" mass="5700">MAATRFETEKFNGFTNFNLWQVRMMAILVQINLKNVVIRKKSKNLNQI</sequence>
<evidence type="ECO:0008006" key="3">
    <source>
        <dbReference type="Google" id="ProtNLM"/>
    </source>
</evidence>
<dbReference type="AlphaFoldDB" id="A0A7J8M8S5"/>
<gene>
    <name evidence="1" type="ORF">Golob_017852</name>
</gene>
<proteinExistence type="predicted"/>
<accession>A0A7J8M8S5</accession>
<dbReference type="EMBL" id="JABEZX010000007">
    <property type="protein sequence ID" value="MBA0560990.1"/>
    <property type="molecule type" value="Genomic_DNA"/>
</dbReference>
<evidence type="ECO:0000313" key="2">
    <source>
        <dbReference type="Proteomes" id="UP000593572"/>
    </source>
</evidence>
<keyword evidence="2" id="KW-1185">Reference proteome</keyword>
<comment type="caution">
    <text evidence="1">The sequence shown here is derived from an EMBL/GenBank/DDBJ whole genome shotgun (WGS) entry which is preliminary data.</text>
</comment>
<reference evidence="1 2" key="1">
    <citation type="journal article" date="2019" name="Genome Biol. Evol.">
        <title>Insights into the evolution of the New World diploid cottons (Gossypium, subgenus Houzingenia) based on genome sequencing.</title>
        <authorList>
            <person name="Grover C.E."/>
            <person name="Arick M.A. 2nd"/>
            <person name="Thrash A."/>
            <person name="Conover J.L."/>
            <person name="Sanders W.S."/>
            <person name="Peterson D.G."/>
            <person name="Frelichowski J.E."/>
            <person name="Scheffler J.A."/>
            <person name="Scheffler B.E."/>
            <person name="Wendel J.F."/>
        </authorList>
    </citation>
    <scope>NUCLEOTIDE SEQUENCE [LARGE SCALE GENOMIC DNA]</scope>
    <source>
        <strain evidence="1">157</strain>
        <tissue evidence="1">Leaf</tissue>
    </source>
</reference>
<dbReference type="Proteomes" id="UP000593572">
    <property type="component" value="Unassembled WGS sequence"/>
</dbReference>
<organism evidence="1 2">
    <name type="scientific">Gossypium lobatum</name>
    <dbReference type="NCBI Taxonomy" id="34289"/>
    <lineage>
        <taxon>Eukaryota</taxon>
        <taxon>Viridiplantae</taxon>
        <taxon>Streptophyta</taxon>
        <taxon>Embryophyta</taxon>
        <taxon>Tracheophyta</taxon>
        <taxon>Spermatophyta</taxon>
        <taxon>Magnoliopsida</taxon>
        <taxon>eudicotyledons</taxon>
        <taxon>Gunneridae</taxon>
        <taxon>Pentapetalae</taxon>
        <taxon>rosids</taxon>
        <taxon>malvids</taxon>
        <taxon>Malvales</taxon>
        <taxon>Malvaceae</taxon>
        <taxon>Malvoideae</taxon>
        <taxon>Gossypium</taxon>
    </lineage>
</organism>
<evidence type="ECO:0000313" key="1">
    <source>
        <dbReference type="EMBL" id="MBA0560990.1"/>
    </source>
</evidence>
<protein>
    <recommendedName>
        <fullName evidence="3">Zinc finger, CCHC-type</fullName>
    </recommendedName>
</protein>